<feature type="compositionally biased region" description="Basic and acidic residues" evidence="1">
    <location>
        <begin position="125"/>
        <end position="136"/>
    </location>
</feature>
<evidence type="ECO:0000313" key="3">
    <source>
        <dbReference type="EMBL" id="KAI1898047.1"/>
    </source>
</evidence>
<dbReference type="SUPFAM" id="SSF50729">
    <property type="entry name" value="PH domain-like"/>
    <property type="match status" value="1"/>
</dbReference>
<feature type="region of interest" description="Disordered" evidence="1">
    <location>
        <begin position="125"/>
        <end position="144"/>
    </location>
</feature>
<dbReference type="GO" id="GO:0005737">
    <property type="term" value="C:cytoplasm"/>
    <property type="evidence" value="ECO:0007669"/>
    <property type="project" value="TreeGrafter"/>
</dbReference>
<dbReference type="Proteomes" id="UP000829720">
    <property type="component" value="Unassembled WGS sequence"/>
</dbReference>
<accession>A0A8T3DRR2</accession>
<dbReference type="AlphaFoldDB" id="A0A8T3DRR2"/>
<name>A0A8T3DRR2_9TELE</name>
<dbReference type="InterPro" id="IPR001849">
    <property type="entry name" value="PH_domain"/>
</dbReference>
<dbReference type="PANTHER" id="PTHR21258:SF58">
    <property type="entry name" value="DOCKING PROTEIN 3-LIKE"/>
    <property type="match status" value="1"/>
</dbReference>
<dbReference type="InterPro" id="IPR050996">
    <property type="entry name" value="Docking_Protein_DOK"/>
</dbReference>
<dbReference type="Gene3D" id="2.30.29.30">
    <property type="entry name" value="Pleckstrin-homology domain (PH domain)/Phosphotyrosine-binding domain (PTB)"/>
    <property type="match status" value="1"/>
</dbReference>
<evidence type="ECO:0000256" key="1">
    <source>
        <dbReference type="SAM" id="MobiDB-lite"/>
    </source>
</evidence>
<dbReference type="PANTHER" id="PTHR21258">
    <property type="entry name" value="DOCKING PROTEIN RELATED"/>
    <property type="match status" value="1"/>
</dbReference>
<sequence>MEVPAKEGMMHLQVVKFGKKTWRRAWAILFPPSLTGIGRLELYNMRDGGVGDQGPAYKQALKGTDKRLIRLDDCLSISLAPEEACPRDCSAFYLNTTQRTYTLAAPAPHDWMPIICQHAFQRKDRSPALRNRDHSPEPSMSENELYSSWSSGEFQVSVQWTEAAARCNLVGPYLLSVSRRRSRCRTPARPSPSTAGPIGCSVALDRTRTL</sequence>
<dbReference type="GO" id="GO:0043410">
    <property type="term" value="P:positive regulation of MAPK cascade"/>
    <property type="evidence" value="ECO:0007669"/>
    <property type="project" value="TreeGrafter"/>
</dbReference>
<dbReference type="EMBL" id="JAERUA010000006">
    <property type="protein sequence ID" value="KAI1898047.1"/>
    <property type="molecule type" value="Genomic_DNA"/>
</dbReference>
<keyword evidence="4" id="KW-1185">Reference proteome</keyword>
<organism evidence="3 4">
    <name type="scientific">Albula goreensis</name>
    <dbReference type="NCBI Taxonomy" id="1534307"/>
    <lineage>
        <taxon>Eukaryota</taxon>
        <taxon>Metazoa</taxon>
        <taxon>Chordata</taxon>
        <taxon>Craniata</taxon>
        <taxon>Vertebrata</taxon>
        <taxon>Euteleostomi</taxon>
        <taxon>Actinopterygii</taxon>
        <taxon>Neopterygii</taxon>
        <taxon>Teleostei</taxon>
        <taxon>Albuliformes</taxon>
        <taxon>Albulidae</taxon>
        <taxon>Albula</taxon>
    </lineage>
</organism>
<reference evidence="3" key="1">
    <citation type="submission" date="2021-01" db="EMBL/GenBank/DDBJ databases">
        <authorList>
            <person name="Zahm M."/>
            <person name="Roques C."/>
            <person name="Cabau C."/>
            <person name="Klopp C."/>
            <person name="Donnadieu C."/>
            <person name="Jouanno E."/>
            <person name="Lampietro C."/>
            <person name="Louis A."/>
            <person name="Herpin A."/>
            <person name="Echchiki A."/>
            <person name="Berthelot C."/>
            <person name="Parey E."/>
            <person name="Roest-Crollius H."/>
            <person name="Braasch I."/>
            <person name="Postlethwait J."/>
            <person name="Bobe J."/>
            <person name="Montfort J."/>
            <person name="Bouchez O."/>
            <person name="Begum T."/>
            <person name="Mejri S."/>
            <person name="Adams A."/>
            <person name="Chen W.-J."/>
            <person name="Guiguen Y."/>
        </authorList>
    </citation>
    <scope>NUCLEOTIDE SEQUENCE</scope>
    <source>
        <tissue evidence="3">Blood</tissue>
    </source>
</reference>
<dbReference type="GO" id="GO:0007169">
    <property type="term" value="P:cell surface receptor protein tyrosine kinase signaling pathway"/>
    <property type="evidence" value="ECO:0007669"/>
    <property type="project" value="TreeGrafter"/>
</dbReference>
<evidence type="ECO:0000313" key="4">
    <source>
        <dbReference type="Proteomes" id="UP000829720"/>
    </source>
</evidence>
<dbReference type="SMART" id="SM00233">
    <property type="entry name" value="PH"/>
    <property type="match status" value="1"/>
</dbReference>
<protein>
    <recommendedName>
        <fullName evidence="2">PH domain-containing protein</fullName>
    </recommendedName>
</protein>
<feature type="domain" description="PH" evidence="2">
    <location>
        <begin position="4"/>
        <end position="122"/>
    </location>
</feature>
<evidence type="ECO:0000259" key="2">
    <source>
        <dbReference type="SMART" id="SM00233"/>
    </source>
</evidence>
<dbReference type="InterPro" id="IPR011993">
    <property type="entry name" value="PH-like_dom_sf"/>
</dbReference>
<dbReference type="GO" id="GO:0007265">
    <property type="term" value="P:Ras protein signal transduction"/>
    <property type="evidence" value="ECO:0007669"/>
    <property type="project" value="TreeGrafter"/>
</dbReference>
<dbReference type="OrthoDB" id="6243387at2759"/>
<comment type="caution">
    <text evidence="3">The sequence shown here is derived from an EMBL/GenBank/DDBJ whole genome shotgun (WGS) entry which is preliminary data.</text>
</comment>
<proteinExistence type="predicted"/>
<gene>
    <name evidence="3" type="ORF">AGOR_G00068300</name>
</gene>